<dbReference type="OrthoDB" id="6469516at2759"/>
<evidence type="ECO:0000313" key="3">
    <source>
        <dbReference type="Proteomes" id="UP000886998"/>
    </source>
</evidence>
<name>A0A8X7BYR3_9ARAC</name>
<evidence type="ECO:0000256" key="1">
    <source>
        <dbReference type="SAM" id="MobiDB-lite"/>
    </source>
</evidence>
<gene>
    <name evidence="2" type="ORF">TNIN_208121</name>
</gene>
<comment type="caution">
    <text evidence="2">The sequence shown here is derived from an EMBL/GenBank/DDBJ whole genome shotgun (WGS) entry which is preliminary data.</text>
</comment>
<dbReference type="Proteomes" id="UP000886998">
    <property type="component" value="Unassembled WGS sequence"/>
</dbReference>
<evidence type="ECO:0000313" key="2">
    <source>
        <dbReference type="EMBL" id="GFY50146.1"/>
    </source>
</evidence>
<protein>
    <submittedName>
        <fullName evidence="2">Uncharacterized protein</fullName>
    </submittedName>
</protein>
<proteinExistence type="predicted"/>
<accession>A0A8X7BYR3</accession>
<organism evidence="2 3">
    <name type="scientific">Trichonephila inaurata madagascariensis</name>
    <dbReference type="NCBI Taxonomy" id="2747483"/>
    <lineage>
        <taxon>Eukaryota</taxon>
        <taxon>Metazoa</taxon>
        <taxon>Ecdysozoa</taxon>
        <taxon>Arthropoda</taxon>
        <taxon>Chelicerata</taxon>
        <taxon>Arachnida</taxon>
        <taxon>Araneae</taxon>
        <taxon>Araneomorphae</taxon>
        <taxon>Entelegynae</taxon>
        <taxon>Araneoidea</taxon>
        <taxon>Nephilidae</taxon>
        <taxon>Trichonephila</taxon>
        <taxon>Trichonephila inaurata</taxon>
    </lineage>
</organism>
<sequence length="130" mass="15183">MRYTVFTPIRSPNFTSRFCTEWKRNPCTHHTECDPPLEEVLETCDDGEGYDDGPGHDEQDVDEEENGDPKQSVRMPHVHIHIHARPHHCRPTHLVNEEQKNNLSRGRMQLTSLKVKEKYIGCPKSRTTFF</sequence>
<dbReference type="AlphaFoldDB" id="A0A8X7BYR3"/>
<feature type="compositionally biased region" description="Acidic residues" evidence="1">
    <location>
        <begin position="42"/>
        <end position="51"/>
    </location>
</feature>
<reference evidence="2" key="1">
    <citation type="submission" date="2020-08" db="EMBL/GenBank/DDBJ databases">
        <title>Multicomponent nature underlies the extraordinary mechanical properties of spider dragline silk.</title>
        <authorList>
            <person name="Kono N."/>
            <person name="Nakamura H."/>
            <person name="Mori M."/>
            <person name="Yoshida Y."/>
            <person name="Ohtoshi R."/>
            <person name="Malay A.D."/>
            <person name="Moran D.A.P."/>
            <person name="Tomita M."/>
            <person name="Numata K."/>
            <person name="Arakawa K."/>
        </authorList>
    </citation>
    <scope>NUCLEOTIDE SEQUENCE</scope>
</reference>
<feature type="region of interest" description="Disordered" evidence="1">
    <location>
        <begin position="42"/>
        <end position="73"/>
    </location>
</feature>
<keyword evidence="3" id="KW-1185">Reference proteome</keyword>
<dbReference type="EMBL" id="BMAV01007333">
    <property type="protein sequence ID" value="GFY50146.1"/>
    <property type="molecule type" value="Genomic_DNA"/>
</dbReference>